<dbReference type="Pfam" id="PF00512">
    <property type="entry name" value="HisKA"/>
    <property type="match status" value="1"/>
</dbReference>
<dbReference type="GO" id="GO:0005524">
    <property type="term" value="F:ATP binding"/>
    <property type="evidence" value="ECO:0007669"/>
    <property type="project" value="UniProtKB-KW"/>
</dbReference>
<evidence type="ECO:0000256" key="4">
    <source>
        <dbReference type="ARBA" id="ARBA00022553"/>
    </source>
</evidence>
<dbReference type="SUPFAM" id="SSF47384">
    <property type="entry name" value="Homodimeric domain of signal transducing histidine kinase"/>
    <property type="match status" value="1"/>
</dbReference>
<dbReference type="InterPro" id="IPR050428">
    <property type="entry name" value="TCS_sensor_his_kinase"/>
</dbReference>
<dbReference type="SUPFAM" id="SSF55874">
    <property type="entry name" value="ATPase domain of HSP90 chaperone/DNA topoisomerase II/histidine kinase"/>
    <property type="match status" value="1"/>
</dbReference>
<evidence type="ECO:0000256" key="2">
    <source>
        <dbReference type="ARBA" id="ARBA00004141"/>
    </source>
</evidence>
<keyword evidence="12" id="KW-0472">Membrane</keyword>
<dbReference type="InterPro" id="IPR036890">
    <property type="entry name" value="HATPase_C_sf"/>
</dbReference>
<keyword evidence="6 12" id="KW-0812">Transmembrane</keyword>
<evidence type="ECO:0000256" key="11">
    <source>
        <dbReference type="ARBA" id="ARBA00023012"/>
    </source>
</evidence>
<keyword evidence="7" id="KW-0547">Nucleotide-binding</keyword>
<reference evidence="14 15" key="1">
    <citation type="submission" date="2014-06" db="EMBL/GenBank/DDBJ databases">
        <title>Draft genome sequence of Idiomarina sp. MCCC 1A10513.</title>
        <authorList>
            <person name="Du J."/>
            <person name="Lai Q."/>
            <person name="Shao Z."/>
        </authorList>
    </citation>
    <scope>NUCLEOTIDE SEQUENCE [LARGE SCALE GENOMIC DNA]</scope>
    <source>
        <strain evidence="14 15">MCCC 1A10513</strain>
    </source>
</reference>
<comment type="caution">
    <text evidence="14">The sequence shown here is derived from an EMBL/GenBank/DDBJ whole genome shotgun (WGS) entry which is preliminary data.</text>
</comment>
<organism evidence="14 15">
    <name type="scientific">Pseudidiomarina atlantica</name>
    <dbReference type="NCBI Taxonomy" id="1517416"/>
    <lineage>
        <taxon>Bacteria</taxon>
        <taxon>Pseudomonadati</taxon>
        <taxon>Pseudomonadota</taxon>
        <taxon>Gammaproteobacteria</taxon>
        <taxon>Alteromonadales</taxon>
        <taxon>Idiomarinaceae</taxon>
        <taxon>Pseudidiomarina</taxon>
    </lineage>
</organism>
<dbReference type="InterPro" id="IPR003661">
    <property type="entry name" value="HisK_dim/P_dom"/>
</dbReference>
<dbReference type="Gene3D" id="3.30.565.10">
    <property type="entry name" value="Histidine kinase-like ATPase, C-terminal domain"/>
    <property type="match status" value="1"/>
</dbReference>
<evidence type="ECO:0000256" key="3">
    <source>
        <dbReference type="ARBA" id="ARBA00012438"/>
    </source>
</evidence>
<evidence type="ECO:0000313" key="15">
    <source>
        <dbReference type="Proteomes" id="UP000053718"/>
    </source>
</evidence>
<evidence type="ECO:0000313" key="14">
    <source>
        <dbReference type="EMBL" id="KFZ28779.1"/>
    </source>
</evidence>
<evidence type="ECO:0000256" key="9">
    <source>
        <dbReference type="ARBA" id="ARBA00022840"/>
    </source>
</evidence>
<dbReference type="CDD" id="cd00082">
    <property type="entry name" value="HisKA"/>
    <property type="match status" value="1"/>
</dbReference>
<dbReference type="PANTHER" id="PTHR45436:SF14">
    <property type="entry name" value="SENSOR PROTEIN QSEC"/>
    <property type="match status" value="1"/>
</dbReference>
<comment type="subcellular location">
    <subcellularLocation>
        <location evidence="2">Membrane</location>
        <topology evidence="2">Multi-pass membrane protein</topology>
    </subcellularLocation>
</comment>
<dbReference type="InterPro" id="IPR005467">
    <property type="entry name" value="His_kinase_dom"/>
</dbReference>
<evidence type="ECO:0000256" key="6">
    <source>
        <dbReference type="ARBA" id="ARBA00022692"/>
    </source>
</evidence>
<dbReference type="CDD" id="cd00075">
    <property type="entry name" value="HATPase"/>
    <property type="match status" value="1"/>
</dbReference>
<evidence type="ECO:0000256" key="7">
    <source>
        <dbReference type="ARBA" id="ARBA00022741"/>
    </source>
</evidence>
<dbReference type="AlphaFoldDB" id="A0A094ISI2"/>
<dbReference type="Pfam" id="PF02518">
    <property type="entry name" value="HATPase_c"/>
    <property type="match status" value="1"/>
</dbReference>
<dbReference type="SMART" id="SM00388">
    <property type="entry name" value="HisKA"/>
    <property type="match status" value="1"/>
</dbReference>
<keyword evidence="11" id="KW-0902">Two-component regulatory system</keyword>
<feature type="transmembrane region" description="Helical" evidence="12">
    <location>
        <begin position="123"/>
        <end position="146"/>
    </location>
</feature>
<dbReference type="EMBL" id="JPIN01000006">
    <property type="protein sequence ID" value="KFZ28779.1"/>
    <property type="molecule type" value="Genomic_DNA"/>
</dbReference>
<dbReference type="GO" id="GO:0005886">
    <property type="term" value="C:plasma membrane"/>
    <property type="evidence" value="ECO:0007669"/>
    <property type="project" value="TreeGrafter"/>
</dbReference>
<dbReference type="InterPro" id="IPR003594">
    <property type="entry name" value="HATPase_dom"/>
</dbReference>
<evidence type="ECO:0000256" key="5">
    <source>
        <dbReference type="ARBA" id="ARBA00022679"/>
    </source>
</evidence>
<keyword evidence="15" id="KW-1185">Reference proteome</keyword>
<evidence type="ECO:0000256" key="1">
    <source>
        <dbReference type="ARBA" id="ARBA00000085"/>
    </source>
</evidence>
<proteinExistence type="predicted"/>
<keyword evidence="9" id="KW-0067">ATP-binding</keyword>
<evidence type="ECO:0000256" key="12">
    <source>
        <dbReference type="SAM" id="Phobius"/>
    </source>
</evidence>
<dbReference type="STRING" id="1517416.IDAT_06115"/>
<keyword evidence="10 12" id="KW-1133">Transmembrane helix</keyword>
<dbReference type="EC" id="2.7.13.3" evidence="3"/>
<dbReference type="SMART" id="SM00387">
    <property type="entry name" value="HATPase_c"/>
    <property type="match status" value="1"/>
</dbReference>
<keyword evidence="4" id="KW-0597">Phosphoprotein</keyword>
<evidence type="ECO:0000259" key="13">
    <source>
        <dbReference type="PROSITE" id="PS50109"/>
    </source>
</evidence>
<protein>
    <recommendedName>
        <fullName evidence="3">histidine kinase</fullName>
        <ecNumber evidence="3">2.7.13.3</ecNumber>
    </recommendedName>
</protein>
<evidence type="ECO:0000256" key="10">
    <source>
        <dbReference type="ARBA" id="ARBA00022989"/>
    </source>
</evidence>
<dbReference type="GO" id="GO:0000155">
    <property type="term" value="F:phosphorelay sensor kinase activity"/>
    <property type="evidence" value="ECO:0007669"/>
    <property type="project" value="InterPro"/>
</dbReference>
<sequence>MYVEVSEEVDELFDAEMVQQAKTLATLMRDQALNEQDDVIIAALGAHEYEERVAYRMESLNSAYALVTMGAPTSDELPYAEGFQVVQTPTGVWHSFGMTPANGSYRLLLMQEDSFRSELRTDLVVDTLIPILFLLPFILWSGWLVINRSFSSFNRLAEQLRRRKSDDYRTFPLEHDDEEIAIVKGALNQYVERIAKTLQREKRFSADAAHELRTPLAALKTSLQNLQGSITARDAKQVEHTIESTDRLIDLVESLLTLSRAELPPTTSQQLNLASIVRDIIATQVPRAEQRGLRFVVELPKQIGLSGAADYWHVLLSNLIDNAIKYAPADTVIVIDFSAHQQQLFIVNQITDSAEVDVQRVGERFYRGQHLNIKGSGLGASIVASLALQLNAAVTYQVVQNQFTVAITLPKTEERSF</sequence>
<comment type="catalytic activity">
    <reaction evidence="1">
        <text>ATP + protein L-histidine = ADP + protein N-phospho-L-histidine.</text>
        <dbReference type="EC" id="2.7.13.3"/>
    </reaction>
</comment>
<feature type="domain" description="Histidine kinase" evidence="13">
    <location>
        <begin position="207"/>
        <end position="413"/>
    </location>
</feature>
<dbReference type="PANTHER" id="PTHR45436">
    <property type="entry name" value="SENSOR HISTIDINE KINASE YKOH"/>
    <property type="match status" value="1"/>
</dbReference>
<dbReference type="Gene3D" id="1.10.287.130">
    <property type="match status" value="1"/>
</dbReference>
<keyword evidence="8" id="KW-0418">Kinase</keyword>
<keyword evidence="5" id="KW-0808">Transferase</keyword>
<dbReference type="Proteomes" id="UP000053718">
    <property type="component" value="Unassembled WGS sequence"/>
</dbReference>
<name>A0A094ISI2_9GAMM</name>
<accession>A0A094ISI2</accession>
<dbReference type="eggNOG" id="COG0642">
    <property type="taxonomic scope" value="Bacteria"/>
</dbReference>
<gene>
    <name evidence="14" type="ORF">IDAT_06115</name>
</gene>
<evidence type="ECO:0000256" key="8">
    <source>
        <dbReference type="ARBA" id="ARBA00022777"/>
    </source>
</evidence>
<dbReference type="InterPro" id="IPR036097">
    <property type="entry name" value="HisK_dim/P_sf"/>
</dbReference>
<dbReference type="PROSITE" id="PS50109">
    <property type="entry name" value="HIS_KIN"/>
    <property type="match status" value="1"/>
</dbReference>